<keyword evidence="7" id="KW-0269">Exonuclease</keyword>
<evidence type="ECO:0000259" key="14">
    <source>
        <dbReference type="Pfam" id="PF07522"/>
    </source>
</evidence>
<gene>
    <name evidence="16" type="ORF">CC80DRAFT_566996</name>
</gene>
<dbReference type="GO" id="GO:0004519">
    <property type="term" value="F:endonuclease activity"/>
    <property type="evidence" value="ECO:0007669"/>
    <property type="project" value="UniProtKB-KW"/>
</dbReference>
<evidence type="ECO:0000256" key="5">
    <source>
        <dbReference type="ARBA" id="ARBA00022763"/>
    </source>
</evidence>
<dbReference type="Gene3D" id="3.60.15.10">
    <property type="entry name" value="Ribonuclease Z/Hydroxyacylglutathione hydrolase-like"/>
    <property type="match status" value="1"/>
</dbReference>
<dbReference type="EMBL" id="ML976998">
    <property type="protein sequence ID" value="KAF1954490.1"/>
    <property type="molecule type" value="Genomic_DNA"/>
</dbReference>
<dbReference type="GO" id="GO:0006303">
    <property type="term" value="P:double-strand break repair via nonhomologous end joining"/>
    <property type="evidence" value="ECO:0007669"/>
    <property type="project" value="TreeGrafter"/>
</dbReference>
<evidence type="ECO:0000256" key="1">
    <source>
        <dbReference type="ARBA" id="ARBA00004123"/>
    </source>
</evidence>
<dbReference type="GO" id="GO:0005634">
    <property type="term" value="C:nucleus"/>
    <property type="evidence" value="ECO:0007669"/>
    <property type="project" value="UniProtKB-SubCell"/>
</dbReference>
<dbReference type="OrthoDB" id="5561659at2759"/>
<dbReference type="Proteomes" id="UP000800035">
    <property type="component" value="Unassembled WGS sequence"/>
</dbReference>
<sequence>MSTFKGIVEEFPHIRIDYFRHQPDHKAPLACFLSHVHSDHLLGLESFRAPFVYCSAATREILLRLEKFYYRANHARGILESHPVTYEKHMRGITKPLPLDTPTTIELAPRNEIRVTLIDANHCIGAVMFLIEGDGKAILYTGDIRAETWWVNSLVQNPVLLPYTLGSRRLDCMYLDTTFATKSKVYQNFPSKAEGIRELLEQVEAYPEDTIFYFHSWTFGYENVWIALSNFLQSRIHLDDYRARIYGSLSTLDKKSLRQNGLEVPSSNKFLQESGLKVSEAPALCGFKNGNRIHPGCLTSHTDVRIHSCERAMGCPVMDQDAEARVVHLIPIVNRVDNTEILEVGAGGGKGDLDQKEELEICDPAAVGKLMDLCRKHIKEPEMLSKVLESLQGPLNEGKGTINLDMDLQRDNQEGEPDMSLPKLVSALSSHASKSQASEDKPNKTIRFPYSRHSSYSELCTLVDAFKPKDVFPCTVDETKWVPTLGMRYLFRPFCSEDTFRHDTLMMELYEARMEQESNGKRDLETQQDTQTMGTDVPSPVTIKRPRLGDDAEMPNAEQEEPPKPGQTSNFLAIEFDVPTTSPLHPPLPAPATPVIPPADTTPFVADPVSTIASEKTSLVSTPTSSLVESTTDEVLQHRRANQLMAYNAALGFRLTWADYGGLVSTRRKQDMEEFEQEL</sequence>
<dbReference type="PANTHER" id="PTHR23240">
    <property type="entry name" value="DNA CROSS-LINK REPAIR PROTEIN PSO2/SNM1-RELATED"/>
    <property type="match status" value="1"/>
</dbReference>
<dbReference type="SUPFAM" id="SSF56281">
    <property type="entry name" value="Metallo-hydrolase/oxidoreductase"/>
    <property type="match status" value="1"/>
</dbReference>
<evidence type="ECO:0000313" key="17">
    <source>
        <dbReference type="Proteomes" id="UP000800035"/>
    </source>
</evidence>
<feature type="compositionally biased region" description="Polar residues" evidence="13">
    <location>
        <begin position="427"/>
        <end position="436"/>
    </location>
</feature>
<keyword evidence="8" id="KW-0233">DNA recombination</keyword>
<comment type="similarity">
    <text evidence="2">Belongs to the DNA repair metallo-beta-lactamase (DRMBL) family.</text>
</comment>
<keyword evidence="6" id="KW-0378">Hydrolase</keyword>
<evidence type="ECO:0000256" key="7">
    <source>
        <dbReference type="ARBA" id="ARBA00022839"/>
    </source>
</evidence>
<accession>A0A6A5TRA1</accession>
<feature type="domain" description="DNA repair metallo-beta-lactamase" evidence="14">
    <location>
        <begin position="434"/>
        <end position="475"/>
    </location>
</feature>
<feature type="domain" description="Metallo-beta-lactamase" evidence="15">
    <location>
        <begin position="27"/>
        <end position="157"/>
    </location>
</feature>
<dbReference type="AlphaFoldDB" id="A0A6A5TRA1"/>
<proteinExistence type="inferred from homology"/>
<evidence type="ECO:0000256" key="13">
    <source>
        <dbReference type="SAM" id="MobiDB-lite"/>
    </source>
</evidence>
<keyword evidence="4" id="KW-0255">Endonuclease</keyword>
<dbReference type="GO" id="GO:0006310">
    <property type="term" value="P:DNA recombination"/>
    <property type="evidence" value="ECO:0007669"/>
    <property type="project" value="UniProtKB-KW"/>
</dbReference>
<keyword evidence="17" id="KW-1185">Reference proteome</keyword>
<dbReference type="GO" id="GO:0000723">
    <property type="term" value="P:telomere maintenance"/>
    <property type="evidence" value="ECO:0007669"/>
    <property type="project" value="TreeGrafter"/>
</dbReference>
<keyword evidence="10" id="KW-0539">Nucleus</keyword>
<dbReference type="InterPro" id="IPR011084">
    <property type="entry name" value="DRMBL"/>
</dbReference>
<dbReference type="InterPro" id="IPR001279">
    <property type="entry name" value="Metallo-B-lactamas"/>
</dbReference>
<protein>
    <recommendedName>
        <fullName evidence="11">Protein artemis</fullName>
    </recommendedName>
    <alternativeName>
        <fullName evidence="12">DNA cross-link repair 1C protein</fullName>
    </alternativeName>
</protein>
<evidence type="ECO:0000256" key="8">
    <source>
        <dbReference type="ARBA" id="ARBA00023172"/>
    </source>
</evidence>
<keyword evidence="9" id="KW-0234">DNA repair</keyword>
<feature type="compositionally biased region" description="Basic and acidic residues" evidence="13">
    <location>
        <begin position="516"/>
        <end position="525"/>
    </location>
</feature>
<evidence type="ECO:0000313" key="16">
    <source>
        <dbReference type="EMBL" id="KAF1954490.1"/>
    </source>
</evidence>
<feature type="region of interest" description="Disordered" evidence="13">
    <location>
        <begin position="426"/>
        <end position="446"/>
    </location>
</feature>
<dbReference type="GO" id="GO:0003684">
    <property type="term" value="F:damaged DNA binding"/>
    <property type="evidence" value="ECO:0007669"/>
    <property type="project" value="TreeGrafter"/>
</dbReference>
<evidence type="ECO:0000256" key="6">
    <source>
        <dbReference type="ARBA" id="ARBA00022801"/>
    </source>
</evidence>
<evidence type="ECO:0000256" key="12">
    <source>
        <dbReference type="ARBA" id="ARBA00042677"/>
    </source>
</evidence>
<comment type="subcellular location">
    <subcellularLocation>
        <location evidence="1">Nucleus</location>
    </subcellularLocation>
</comment>
<dbReference type="InterPro" id="IPR036866">
    <property type="entry name" value="RibonucZ/Hydroxyglut_hydro"/>
</dbReference>
<dbReference type="PANTHER" id="PTHR23240:SF8">
    <property type="entry name" value="PROTEIN ARTEMIS"/>
    <property type="match status" value="1"/>
</dbReference>
<evidence type="ECO:0000256" key="3">
    <source>
        <dbReference type="ARBA" id="ARBA00022722"/>
    </source>
</evidence>
<evidence type="ECO:0000256" key="11">
    <source>
        <dbReference type="ARBA" id="ARBA00039759"/>
    </source>
</evidence>
<evidence type="ECO:0000256" key="2">
    <source>
        <dbReference type="ARBA" id="ARBA00010304"/>
    </source>
</evidence>
<keyword evidence="5" id="KW-0227">DNA damage</keyword>
<organism evidence="16 17">
    <name type="scientific">Byssothecium circinans</name>
    <dbReference type="NCBI Taxonomy" id="147558"/>
    <lineage>
        <taxon>Eukaryota</taxon>
        <taxon>Fungi</taxon>
        <taxon>Dikarya</taxon>
        <taxon>Ascomycota</taxon>
        <taxon>Pezizomycotina</taxon>
        <taxon>Dothideomycetes</taxon>
        <taxon>Pleosporomycetidae</taxon>
        <taxon>Pleosporales</taxon>
        <taxon>Massarineae</taxon>
        <taxon>Massarinaceae</taxon>
        <taxon>Byssothecium</taxon>
    </lineage>
</organism>
<dbReference type="Pfam" id="PF07522">
    <property type="entry name" value="DRMBL"/>
    <property type="match status" value="1"/>
</dbReference>
<dbReference type="GO" id="GO:0036297">
    <property type="term" value="P:interstrand cross-link repair"/>
    <property type="evidence" value="ECO:0007669"/>
    <property type="project" value="TreeGrafter"/>
</dbReference>
<evidence type="ECO:0000256" key="9">
    <source>
        <dbReference type="ARBA" id="ARBA00023204"/>
    </source>
</evidence>
<feature type="region of interest" description="Disordered" evidence="13">
    <location>
        <begin position="516"/>
        <end position="569"/>
    </location>
</feature>
<reference evidence="16" key="1">
    <citation type="journal article" date="2020" name="Stud. Mycol.">
        <title>101 Dothideomycetes genomes: a test case for predicting lifestyles and emergence of pathogens.</title>
        <authorList>
            <person name="Haridas S."/>
            <person name="Albert R."/>
            <person name="Binder M."/>
            <person name="Bloem J."/>
            <person name="Labutti K."/>
            <person name="Salamov A."/>
            <person name="Andreopoulos B."/>
            <person name="Baker S."/>
            <person name="Barry K."/>
            <person name="Bills G."/>
            <person name="Bluhm B."/>
            <person name="Cannon C."/>
            <person name="Castanera R."/>
            <person name="Culley D."/>
            <person name="Daum C."/>
            <person name="Ezra D."/>
            <person name="Gonzalez J."/>
            <person name="Henrissat B."/>
            <person name="Kuo A."/>
            <person name="Liang C."/>
            <person name="Lipzen A."/>
            <person name="Lutzoni F."/>
            <person name="Magnuson J."/>
            <person name="Mondo S."/>
            <person name="Nolan M."/>
            <person name="Ohm R."/>
            <person name="Pangilinan J."/>
            <person name="Park H.-J."/>
            <person name="Ramirez L."/>
            <person name="Alfaro M."/>
            <person name="Sun H."/>
            <person name="Tritt A."/>
            <person name="Yoshinaga Y."/>
            <person name="Zwiers L.-H."/>
            <person name="Turgeon B."/>
            <person name="Goodwin S."/>
            <person name="Spatafora J."/>
            <person name="Crous P."/>
            <person name="Grigoriev I."/>
        </authorList>
    </citation>
    <scope>NUCLEOTIDE SEQUENCE</scope>
    <source>
        <strain evidence="16">CBS 675.92</strain>
    </source>
</reference>
<keyword evidence="3" id="KW-0540">Nuclease</keyword>
<dbReference type="Pfam" id="PF12706">
    <property type="entry name" value="Lactamase_B_2"/>
    <property type="match status" value="1"/>
</dbReference>
<name>A0A6A5TRA1_9PLEO</name>
<evidence type="ECO:0000259" key="15">
    <source>
        <dbReference type="Pfam" id="PF12706"/>
    </source>
</evidence>
<evidence type="ECO:0000256" key="10">
    <source>
        <dbReference type="ARBA" id="ARBA00023242"/>
    </source>
</evidence>
<evidence type="ECO:0000256" key="4">
    <source>
        <dbReference type="ARBA" id="ARBA00022759"/>
    </source>
</evidence>
<dbReference type="GO" id="GO:0035312">
    <property type="term" value="F:5'-3' DNA exonuclease activity"/>
    <property type="evidence" value="ECO:0007669"/>
    <property type="project" value="TreeGrafter"/>
</dbReference>